<dbReference type="EMBL" id="NQVE01000150">
    <property type="protein sequence ID" value="RAL43946.1"/>
    <property type="molecule type" value="Genomic_DNA"/>
</dbReference>
<comment type="caution">
    <text evidence="1">The sequence shown here is derived from an EMBL/GenBank/DDBJ whole genome shotgun (WGS) entry which is preliminary data.</text>
</comment>
<evidence type="ECO:0000313" key="2">
    <source>
        <dbReference type="Proteomes" id="UP000249390"/>
    </source>
</evidence>
<keyword evidence="2" id="KW-1185">Reference proteome</keyword>
<dbReference type="AlphaFoldDB" id="A0A328DES3"/>
<reference evidence="1 2" key="1">
    <citation type="submission" date="2018-06" db="EMBL/GenBank/DDBJ databases">
        <title>The Genome of Cuscuta australis (Dodder) Provides Insight into the Evolution of Plant Parasitism.</title>
        <authorList>
            <person name="Liu H."/>
        </authorList>
    </citation>
    <scope>NUCLEOTIDE SEQUENCE [LARGE SCALE GENOMIC DNA]</scope>
    <source>
        <strain evidence="2">cv. Yunnan</strain>
        <tissue evidence="1">Vines</tissue>
    </source>
</reference>
<name>A0A328DES3_9ASTE</name>
<evidence type="ECO:0000313" key="1">
    <source>
        <dbReference type="EMBL" id="RAL43946.1"/>
    </source>
</evidence>
<organism evidence="1 2">
    <name type="scientific">Cuscuta australis</name>
    <dbReference type="NCBI Taxonomy" id="267555"/>
    <lineage>
        <taxon>Eukaryota</taxon>
        <taxon>Viridiplantae</taxon>
        <taxon>Streptophyta</taxon>
        <taxon>Embryophyta</taxon>
        <taxon>Tracheophyta</taxon>
        <taxon>Spermatophyta</taxon>
        <taxon>Magnoliopsida</taxon>
        <taxon>eudicotyledons</taxon>
        <taxon>Gunneridae</taxon>
        <taxon>Pentapetalae</taxon>
        <taxon>asterids</taxon>
        <taxon>lamiids</taxon>
        <taxon>Solanales</taxon>
        <taxon>Convolvulaceae</taxon>
        <taxon>Cuscuteae</taxon>
        <taxon>Cuscuta</taxon>
        <taxon>Cuscuta subgen. Grammica</taxon>
        <taxon>Cuscuta sect. Cleistogrammica</taxon>
    </lineage>
</organism>
<proteinExistence type="predicted"/>
<gene>
    <name evidence="1" type="ORF">DM860_014083</name>
</gene>
<sequence>MLAFAKLTTLTGKKFISGPVVGKEQFPVEVKEDDLIIGSRNEELFMALYQLELLLPEDDDPEGPISLPDILIVETEDESIDADLLAAGPISRPPPTLCPAKSLCALTPLWFLLIMASSFSWSLSALSALVP</sequence>
<accession>A0A328DES3</accession>
<protein>
    <submittedName>
        <fullName evidence="1">Uncharacterized protein</fullName>
    </submittedName>
</protein>
<dbReference type="Proteomes" id="UP000249390">
    <property type="component" value="Unassembled WGS sequence"/>
</dbReference>